<dbReference type="Proteomes" id="UP000674318">
    <property type="component" value="Unassembled WGS sequence"/>
</dbReference>
<dbReference type="EMBL" id="JAFJZO010000023">
    <property type="protein sequence ID" value="KAG5504349.1"/>
    <property type="molecule type" value="Genomic_DNA"/>
</dbReference>
<dbReference type="OrthoDB" id="277978at2759"/>
<sequence>MPKRNDAVCKSRSGKRAYYSHQGANPGASGTPKYSGDNRTTSRSDEESHDASPNERVLTTALFMWERVAAFSVPSQVAEIERVSRDVWQHLKKSNTGTNLMQRYWNAQWSRLIWKDEELPEEKRHLLPTMLTRNDGKREWKKMFVEEYPLYLERLYRGVGVCNNALNEAKVFFPRQLLSHQLSEAEKKQLELTSRKPTLQNNERGRPRAVEKAPDKPYTRSDYKQDYRAGDRKGKHKKGGNGRWSGFDDFGDYDY</sequence>
<keyword evidence="3" id="KW-1185">Reference proteome</keyword>
<dbReference type="RefSeq" id="XP_067756972.1">
    <property type="nucleotide sequence ID" value="XM_067900772.1"/>
</dbReference>
<proteinExistence type="predicted"/>
<dbReference type="AlphaFoldDB" id="A0A836LA71"/>
<evidence type="ECO:0000256" key="1">
    <source>
        <dbReference type="SAM" id="MobiDB-lite"/>
    </source>
</evidence>
<dbReference type="KEGG" id="phet:94290849"/>
<reference evidence="2 3" key="1">
    <citation type="submission" date="2021-02" db="EMBL/GenBank/DDBJ databases">
        <title>Porcisia hertigi Genome sequencing and assembly.</title>
        <authorList>
            <person name="Almutairi H."/>
            <person name="Gatherer D."/>
        </authorList>
    </citation>
    <scope>NUCLEOTIDE SEQUENCE [LARGE SCALE GENOMIC DNA]</scope>
    <source>
        <strain evidence="2 3">C119</strain>
    </source>
</reference>
<comment type="caution">
    <text evidence="2">The sequence shown here is derived from an EMBL/GenBank/DDBJ whole genome shotgun (WGS) entry which is preliminary data.</text>
</comment>
<accession>A0A836LA71</accession>
<dbReference type="GeneID" id="94290849"/>
<evidence type="ECO:0000313" key="3">
    <source>
        <dbReference type="Proteomes" id="UP000674318"/>
    </source>
</evidence>
<feature type="region of interest" description="Disordered" evidence="1">
    <location>
        <begin position="188"/>
        <end position="255"/>
    </location>
</feature>
<feature type="region of interest" description="Disordered" evidence="1">
    <location>
        <begin position="1"/>
        <end position="54"/>
    </location>
</feature>
<organism evidence="2 3">
    <name type="scientific">Porcisia hertigi</name>
    <dbReference type="NCBI Taxonomy" id="2761500"/>
    <lineage>
        <taxon>Eukaryota</taxon>
        <taxon>Discoba</taxon>
        <taxon>Euglenozoa</taxon>
        <taxon>Kinetoplastea</taxon>
        <taxon>Metakinetoplastina</taxon>
        <taxon>Trypanosomatida</taxon>
        <taxon>Trypanosomatidae</taxon>
        <taxon>Leishmaniinae</taxon>
        <taxon>Porcisia</taxon>
    </lineage>
</organism>
<gene>
    <name evidence="2" type="ORF">JKF63_04798</name>
</gene>
<feature type="compositionally biased region" description="Basic and acidic residues" evidence="1">
    <location>
        <begin position="203"/>
        <end position="232"/>
    </location>
</feature>
<evidence type="ECO:0000313" key="2">
    <source>
        <dbReference type="EMBL" id="KAG5504349.1"/>
    </source>
</evidence>
<name>A0A836LA71_9TRYP</name>
<protein>
    <submittedName>
        <fullName evidence="2">Uncharacterized protein</fullName>
    </submittedName>
</protein>
<feature type="compositionally biased region" description="Basic and acidic residues" evidence="1">
    <location>
        <begin position="40"/>
        <end position="53"/>
    </location>
</feature>